<organism evidence="1 2">
    <name type="scientific">Eimeria mitis</name>
    <dbReference type="NCBI Taxonomy" id="44415"/>
    <lineage>
        <taxon>Eukaryota</taxon>
        <taxon>Sar</taxon>
        <taxon>Alveolata</taxon>
        <taxon>Apicomplexa</taxon>
        <taxon>Conoidasida</taxon>
        <taxon>Coccidia</taxon>
        <taxon>Eucoccidiorida</taxon>
        <taxon>Eimeriorina</taxon>
        <taxon>Eimeriidae</taxon>
        <taxon>Eimeria</taxon>
    </lineage>
</organism>
<dbReference type="RefSeq" id="XP_013357965.1">
    <property type="nucleotide sequence ID" value="XM_013502511.1"/>
</dbReference>
<keyword evidence="2" id="KW-1185">Reference proteome</keyword>
<gene>
    <name evidence="1" type="ORF">EMH_0003080</name>
</gene>
<dbReference type="EMBL" id="HG681746">
    <property type="protein sequence ID" value="CDJ29135.1"/>
    <property type="molecule type" value="Genomic_DNA"/>
</dbReference>
<name>U6JUI9_9EIME</name>
<dbReference type="GO" id="GO:0016301">
    <property type="term" value="F:kinase activity"/>
    <property type="evidence" value="ECO:0007669"/>
    <property type="project" value="UniProtKB-KW"/>
</dbReference>
<sequence>MSRLLPRFPKQPLAIEQILAEKGRVDALSSPAWMELLNQLLQVNPDNRISAAEALRLPVFKDLPASAYL</sequence>
<evidence type="ECO:0000313" key="1">
    <source>
        <dbReference type="EMBL" id="CDJ29135.1"/>
    </source>
</evidence>
<evidence type="ECO:0000313" key="2">
    <source>
        <dbReference type="Proteomes" id="UP000030744"/>
    </source>
</evidence>
<dbReference type="VEuPathDB" id="ToxoDB:EMH_0003080"/>
<dbReference type="InterPro" id="IPR011009">
    <property type="entry name" value="Kinase-like_dom_sf"/>
</dbReference>
<dbReference type="Gene3D" id="1.10.510.10">
    <property type="entry name" value="Transferase(Phosphotransferase) domain 1"/>
    <property type="match status" value="1"/>
</dbReference>
<dbReference type="GeneID" id="25375358"/>
<protein>
    <submittedName>
        <fullName evidence="1">CMGC kinase, CDK family, putative</fullName>
    </submittedName>
</protein>
<dbReference type="SUPFAM" id="SSF56112">
    <property type="entry name" value="Protein kinase-like (PK-like)"/>
    <property type="match status" value="1"/>
</dbReference>
<reference evidence="1" key="2">
    <citation type="submission" date="2013-10" db="EMBL/GenBank/DDBJ databases">
        <authorList>
            <person name="Aslett M."/>
        </authorList>
    </citation>
    <scope>NUCLEOTIDE SEQUENCE [LARGE SCALE GENOMIC DNA]</scope>
    <source>
        <strain evidence="1">Houghton</strain>
    </source>
</reference>
<accession>U6JUI9</accession>
<dbReference type="OrthoDB" id="364216at2759"/>
<reference evidence="1" key="1">
    <citation type="submission" date="2013-10" db="EMBL/GenBank/DDBJ databases">
        <title>Genomic analysis of the causative agents of coccidiosis in chickens.</title>
        <authorList>
            <person name="Reid A.J."/>
            <person name="Blake D."/>
            <person name="Billington K."/>
            <person name="Browne H."/>
            <person name="Dunn M."/>
            <person name="Hung S."/>
            <person name="Kawahara F."/>
            <person name="Miranda-Saavedra D."/>
            <person name="Mourier T."/>
            <person name="Nagra H."/>
            <person name="Otto T.D."/>
            <person name="Rawlings N."/>
            <person name="Sanchez A."/>
            <person name="Sanders M."/>
            <person name="Subramaniam C."/>
            <person name="Tay Y."/>
            <person name="Dear P."/>
            <person name="Doerig C."/>
            <person name="Gruber A."/>
            <person name="Parkinson J."/>
            <person name="Shirley M."/>
            <person name="Wan K.L."/>
            <person name="Berriman M."/>
            <person name="Tomley F."/>
            <person name="Pain A."/>
        </authorList>
    </citation>
    <scope>NUCLEOTIDE SEQUENCE [LARGE SCALE GENOMIC DNA]</scope>
    <source>
        <strain evidence="1">Houghton</strain>
    </source>
</reference>
<keyword evidence="1" id="KW-0418">Kinase</keyword>
<keyword evidence="1" id="KW-0808">Transferase</keyword>
<proteinExistence type="predicted"/>
<dbReference type="AlphaFoldDB" id="U6JUI9"/>
<dbReference type="Proteomes" id="UP000030744">
    <property type="component" value="Unassembled WGS sequence"/>
</dbReference>